<dbReference type="GO" id="GO:0005829">
    <property type="term" value="C:cytosol"/>
    <property type="evidence" value="ECO:0007669"/>
    <property type="project" value="TreeGrafter"/>
</dbReference>
<dbReference type="GO" id="GO:0009052">
    <property type="term" value="P:pentose-phosphate shunt, non-oxidative branch"/>
    <property type="evidence" value="ECO:0007669"/>
    <property type="project" value="UniProtKB-UniRule"/>
</dbReference>
<comment type="function">
    <text evidence="3">Catalyzes the reversible conversion of ribose-5-phosphate to ribulose 5-phosphate.</text>
</comment>
<dbReference type="OrthoDB" id="5870696at2"/>
<dbReference type="PANTHER" id="PTHR11934">
    <property type="entry name" value="RIBOSE-5-PHOSPHATE ISOMERASE"/>
    <property type="match status" value="1"/>
</dbReference>
<evidence type="ECO:0000256" key="3">
    <source>
        <dbReference type="HAMAP-Rule" id="MF_00170"/>
    </source>
</evidence>
<dbReference type="CDD" id="cd01398">
    <property type="entry name" value="RPI_A"/>
    <property type="match status" value="1"/>
</dbReference>
<evidence type="ECO:0000313" key="5">
    <source>
        <dbReference type="Proteomes" id="UP000234384"/>
    </source>
</evidence>
<comment type="pathway">
    <text evidence="3">Carbohydrate degradation; pentose phosphate pathway; D-ribose 5-phosphate from D-ribulose 5-phosphate (non-oxidative stage): step 1/1.</text>
</comment>
<dbReference type="HAMAP" id="MF_00170">
    <property type="entry name" value="Rib_5P_isom_A"/>
    <property type="match status" value="1"/>
</dbReference>
<feature type="binding site" evidence="3">
    <location>
        <begin position="96"/>
        <end position="99"/>
    </location>
    <ligand>
        <name>substrate</name>
    </ligand>
</feature>
<name>A0A2I1JX29_9LACT</name>
<dbReference type="PANTHER" id="PTHR11934:SF0">
    <property type="entry name" value="RIBOSE-5-PHOSPHATE ISOMERASE"/>
    <property type="match status" value="1"/>
</dbReference>
<evidence type="ECO:0000256" key="2">
    <source>
        <dbReference type="ARBA" id="ARBA00023235"/>
    </source>
</evidence>
<dbReference type="InterPro" id="IPR020672">
    <property type="entry name" value="Ribose5P_isomerase_typA_subgr"/>
</dbReference>
<evidence type="ECO:0000256" key="1">
    <source>
        <dbReference type="ARBA" id="ARBA00001713"/>
    </source>
</evidence>
<feature type="binding site" evidence="3">
    <location>
        <begin position="83"/>
        <end position="86"/>
    </location>
    <ligand>
        <name>substrate</name>
    </ligand>
</feature>
<dbReference type="NCBIfam" id="TIGR00021">
    <property type="entry name" value="rpiA"/>
    <property type="match status" value="1"/>
</dbReference>
<dbReference type="InterPro" id="IPR004788">
    <property type="entry name" value="Ribose5P_isomerase_type_A"/>
</dbReference>
<dbReference type="Gene3D" id="3.30.70.260">
    <property type="match status" value="1"/>
</dbReference>
<protein>
    <recommendedName>
        <fullName evidence="3">Ribose-5-phosphate isomerase A</fullName>
        <ecNumber evidence="3">5.3.1.6</ecNumber>
    </recommendedName>
    <alternativeName>
        <fullName evidence="3">Phosphoriboisomerase A</fullName>
        <shortName evidence="3">PRI</shortName>
    </alternativeName>
</protein>
<organism evidence="4 5">
    <name type="scientific">Falseniella ignava</name>
    <dbReference type="NCBI Taxonomy" id="137730"/>
    <lineage>
        <taxon>Bacteria</taxon>
        <taxon>Bacillati</taxon>
        <taxon>Bacillota</taxon>
        <taxon>Bacilli</taxon>
        <taxon>Lactobacillales</taxon>
        <taxon>Aerococcaceae</taxon>
        <taxon>Falseniella</taxon>
    </lineage>
</organism>
<accession>A0A2I1JX29</accession>
<dbReference type="UniPathway" id="UPA00115">
    <property type="reaction ID" value="UER00412"/>
</dbReference>
<proteinExistence type="inferred from homology"/>
<dbReference type="GO" id="GO:0006014">
    <property type="term" value="P:D-ribose metabolic process"/>
    <property type="evidence" value="ECO:0007669"/>
    <property type="project" value="TreeGrafter"/>
</dbReference>
<dbReference type="InterPro" id="IPR037171">
    <property type="entry name" value="NagB/RpiA_transferase-like"/>
</dbReference>
<comment type="caution">
    <text evidence="4">The sequence shown here is derived from an EMBL/GenBank/DDBJ whole genome shotgun (WGS) entry which is preliminary data.</text>
</comment>
<feature type="active site" description="Proton acceptor" evidence="3">
    <location>
        <position position="105"/>
    </location>
</feature>
<dbReference type="EMBL" id="PKHE01000017">
    <property type="protein sequence ID" value="PKY87903.1"/>
    <property type="molecule type" value="Genomic_DNA"/>
</dbReference>
<dbReference type="SUPFAM" id="SSF100950">
    <property type="entry name" value="NagB/RpiA/CoA transferase-like"/>
    <property type="match status" value="1"/>
</dbReference>
<sequence>MSMGKRAAGFQAAEYVRDGMIVGFGTGSTADYFTEKVGILLQEKKLQDIVGVPTSKRTEALMREWNIPVVSLDEVERIDFLVDGADETTDRFEGIKGGGGALLYEKIVAQYSNEIIWIVTPDKLVPQLGAFPLPVEVIPFGSWKLFYEFERRGYRPAFRKVGEDQLFRTDAGNYIIDLHLEKIDNPEQLALELSTLVGVVEHGLFLNYPDGIIVGNIDGTTREILREEKFL</sequence>
<dbReference type="NCBIfam" id="NF001924">
    <property type="entry name" value="PRK00702.1"/>
    <property type="match status" value="1"/>
</dbReference>
<dbReference type="AlphaFoldDB" id="A0A2I1JX29"/>
<dbReference type="Gene3D" id="3.40.50.1360">
    <property type="match status" value="1"/>
</dbReference>
<feature type="binding site" evidence="3">
    <location>
        <begin position="26"/>
        <end position="29"/>
    </location>
    <ligand>
        <name>substrate</name>
    </ligand>
</feature>
<gene>
    <name evidence="3" type="primary">rpiA</name>
    <name evidence="4" type="ORF">CYJ57_06265</name>
</gene>
<dbReference type="Pfam" id="PF06026">
    <property type="entry name" value="Rib_5-P_isom_A"/>
    <property type="match status" value="1"/>
</dbReference>
<reference evidence="4 5" key="1">
    <citation type="submission" date="2017-12" db="EMBL/GenBank/DDBJ databases">
        <title>Phylogenetic diversity of female urinary microbiome.</title>
        <authorList>
            <person name="Thomas-White K."/>
            <person name="Wolfe A.J."/>
        </authorList>
    </citation>
    <scope>NUCLEOTIDE SEQUENCE [LARGE SCALE GENOMIC DNA]</scope>
    <source>
        <strain evidence="4 5">UMB0898</strain>
    </source>
</reference>
<evidence type="ECO:0000313" key="4">
    <source>
        <dbReference type="EMBL" id="PKY87903.1"/>
    </source>
</evidence>
<dbReference type="FunFam" id="3.40.50.1360:FF:000001">
    <property type="entry name" value="Ribose-5-phosphate isomerase A"/>
    <property type="match status" value="1"/>
</dbReference>
<feature type="binding site" evidence="3">
    <location>
        <position position="123"/>
    </location>
    <ligand>
        <name>substrate</name>
    </ligand>
</feature>
<comment type="subunit">
    <text evidence="3">Homodimer.</text>
</comment>
<dbReference type="GO" id="GO:0004751">
    <property type="term" value="F:ribose-5-phosphate isomerase activity"/>
    <property type="evidence" value="ECO:0007669"/>
    <property type="project" value="UniProtKB-UniRule"/>
</dbReference>
<comment type="catalytic activity">
    <reaction evidence="1 3">
        <text>aldehydo-D-ribose 5-phosphate = D-ribulose 5-phosphate</text>
        <dbReference type="Rhea" id="RHEA:14657"/>
        <dbReference type="ChEBI" id="CHEBI:58121"/>
        <dbReference type="ChEBI" id="CHEBI:58273"/>
        <dbReference type="EC" id="5.3.1.6"/>
    </reaction>
</comment>
<dbReference type="SUPFAM" id="SSF75445">
    <property type="entry name" value="D-ribose-5-phosphate isomerase (RpiA), lid domain"/>
    <property type="match status" value="1"/>
</dbReference>
<comment type="similarity">
    <text evidence="3">Belongs to the ribose 5-phosphate isomerase family.</text>
</comment>
<dbReference type="Proteomes" id="UP000234384">
    <property type="component" value="Unassembled WGS sequence"/>
</dbReference>
<keyword evidence="2 3" id="KW-0413">Isomerase</keyword>
<dbReference type="EC" id="5.3.1.6" evidence="3"/>